<evidence type="ECO:0000313" key="7">
    <source>
        <dbReference type="EMBL" id="TKW14769.1"/>
    </source>
</evidence>
<dbReference type="GO" id="GO:0045490">
    <property type="term" value="P:pectin catabolic process"/>
    <property type="evidence" value="ECO:0007669"/>
    <property type="project" value="UniProtKB-UniPathway"/>
</dbReference>
<evidence type="ECO:0000259" key="6">
    <source>
        <dbReference type="Pfam" id="PF01095"/>
    </source>
</evidence>
<keyword evidence="4" id="KW-0378">Hydrolase</keyword>
<feature type="domain" description="Pectinesterase catalytic" evidence="6">
    <location>
        <begin position="12"/>
        <end position="108"/>
    </location>
</feature>
<evidence type="ECO:0000256" key="4">
    <source>
        <dbReference type="ARBA" id="ARBA00022801"/>
    </source>
</evidence>
<dbReference type="InterPro" id="IPR011050">
    <property type="entry name" value="Pectin_lyase_fold/virulence"/>
</dbReference>
<dbReference type="InterPro" id="IPR000070">
    <property type="entry name" value="Pectinesterase_cat"/>
</dbReference>
<sequence length="117" mass="13024">MKPDRRTEILGSITAQDRKADDNGSGFVFLKGKVYGVGEVYLGRVSAPNSRVIFADTYLSKTVNPAGKVMLAEFNCTGPGSDAAKRVLWSRRFTMNAVQYLTVDFINGKEWLPAFYY</sequence>
<proteinExistence type="inferred from homology"/>
<gene>
    <name evidence="7" type="ORF">SEVIR_5G188400v2</name>
</gene>
<organism evidence="7 8">
    <name type="scientific">Setaria viridis</name>
    <name type="common">Green bristlegrass</name>
    <name type="synonym">Setaria italica subsp. viridis</name>
    <dbReference type="NCBI Taxonomy" id="4556"/>
    <lineage>
        <taxon>Eukaryota</taxon>
        <taxon>Viridiplantae</taxon>
        <taxon>Streptophyta</taxon>
        <taxon>Embryophyta</taxon>
        <taxon>Tracheophyta</taxon>
        <taxon>Spermatophyta</taxon>
        <taxon>Magnoliopsida</taxon>
        <taxon>Liliopsida</taxon>
        <taxon>Poales</taxon>
        <taxon>Poaceae</taxon>
        <taxon>PACMAD clade</taxon>
        <taxon>Panicoideae</taxon>
        <taxon>Panicodae</taxon>
        <taxon>Paniceae</taxon>
        <taxon>Cenchrinae</taxon>
        <taxon>Setaria</taxon>
    </lineage>
</organism>
<evidence type="ECO:0000256" key="2">
    <source>
        <dbReference type="ARBA" id="ARBA00008891"/>
    </source>
</evidence>
<dbReference type="OMA" id="RTQRVKW"/>
<protein>
    <recommendedName>
        <fullName evidence="3">pectinesterase</fullName>
        <ecNumber evidence="3">3.1.1.11</ecNumber>
    </recommendedName>
</protein>
<dbReference type="Gene3D" id="2.160.20.10">
    <property type="entry name" value="Single-stranded right-handed beta-helix, Pectin lyase-like"/>
    <property type="match status" value="1"/>
</dbReference>
<evidence type="ECO:0000313" key="8">
    <source>
        <dbReference type="Proteomes" id="UP000298652"/>
    </source>
</evidence>
<dbReference type="GO" id="GO:0042545">
    <property type="term" value="P:cell wall modification"/>
    <property type="evidence" value="ECO:0007669"/>
    <property type="project" value="InterPro"/>
</dbReference>
<dbReference type="InterPro" id="IPR012334">
    <property type="entry name" value="Pectin_lyas_fold"/>
</dbReference>
<dbReference type="EMBL" id="CM016556">
    <property type="protein sequence ID" value="TKW14769.1"/>
    <property type="molecule type" value="Genomic_DNA"/>
</dbReference>
<evidence type="ECO:0000256" key="3">
    <source>
        <dbReference type="ARBA" id="ARBA00013229"/>
    </source>
</evidence>
<comment type="similarity">
    <text evidence="2">Belongs to the pectinesterase family.</text>
</comment>
<dbReference type="UniPathway" id="UPA00545">
    <property type="reaction ID" value="UER00823"/>
</dbReference>
<dbReference type="Gramene" id="TKW14769">
    <property type="protein sequence ID" value="TKW14769"/>
    <property type="gene ID" value="SEVIR_5G188400v2"/>
</dbReference>
<dbReference type="Pfam" id="PF01095">
    <property type="entry name" value="Pectinesterase"/>
    <property type="match status" value="1"/>
</dbReference>
<dbReference type="SUPFAM" id="SSF51126">
    <property type="entry name" value="Pectin lyase-like"/>
    <property type="match status" value="1"/>
</dbReference>
<dbReference type="PANTHER" id="PTHR31321">
    <property type="entry name" value="ACYL-COA THIOESTER HYDROLASE YBHC-RELATED"/>
    <property type="match status" value="1"/>
</dbReference>
<comment type="pathway">
    <text evidence="1">Glycan metabolism; pectin degradation; 2-dehydro-3-deoxy-D-gluconate from pectin: step 1/5.</text>
</comment>
<dbReference type="GO" id="GO:0030599">
    <property type="term" value="F:pectinesterase activity"/>
    <property type="evidence" value="ECO:0007669"/>
    <property type="project" value="UniProtKB-EC"/>
</dbReference>
<dbReference type="AlphaFoldDB" id="A0A4U6ULH9"/>
<evidence type="ECO:0000256" key="1">
    <source>
        <dbReference type="ARBA" id="ARBA00005184"/>
    </source>
</evidence>
<accession>A0A4U6ULH9</accession>
<keyword evidence="8" id="KW-1185">Reference proteome</keyword>
<reference evidence="7" key="1">
    <citation type="submission" date="2019-03" db="EMBL/GenBank/DDBJ databases">
        <title>WGS assembly of Setaria viridis.</title>
        <authorList>
            <person name="Huang P."/>
            <person name="Jenkins J."/>
            <person name="Grimwood J."/>
            <person name="Barry K."/>
            <person name="Healey A."/>
            <person name="Mamidi S."/>
            <person name="Sreedasyam A."/>
            <person name="Shu S."/>
            <person name="Feldman M."/>
            <person name="Wu J."/>
            <person name="Yu Y."/>
            <person name="Chen C."/>
            <person name="Johnson J."/>
            <person name="Rokhsar D."/>
            <person name="Baxter I."/>
            <person name="Schmutz J."/>
            <person name="Brutnell T."/>
            <person name="Kellogg E."/>
        </authorList>
    </citation>
    <scope>NUCLEOTIDE SEQUENCE [LARGE SCALE GENOMIC DNA]</scope>
</reference>
<dbReference type="EC" id="3.1.1.11" evidence="3"/>
<keyword evidence="5" id="KW-0063">Aspartyl esterase</keyword>
<dbReference type="Proteomes" id="UP000298652">
    <property type="component" value="Chromosome 5"/>
</dbReference>
<dbReference type="PANTHER" id="PTHR31321:SF98">
    <property type="entry name" value="PECTINESTERASE 67-RELATED"/>
    <property type="match status" value="1"/>
</dbReference>
<evidence type="ECO:0000256" key="5">
    <source>
        <dbReference type="ARBA" id="ARBA00023085"/>
    </source>
</evidence>
<name>A0A4U6ULH9_SETVI</name>